<feature type="domain" description="CapR homology" evidence="2">
    <location>
        <begin position="11"/>
        <end position="79"/>
    </location>
</feature>
<keyword evidence="3" id="KW-0378">Hydrolase</keyword>
<evidence type="ECO:0000313" key="3">
    <source>
        <dbReference type="EMBL" id="XDG30799.1"/>
    </source>
</evidence>
<feature type="domain" description="CapR homology" evidence="2">
    <location>
        <begin position="88"/>
        <end position="143"/>
    </location>
</feature>
<organism evidence="3">
    <name type="scientific">Vibrio phage P018-4</name>
    <dbReference type="NCBI Taxonomy" id="3229728"/>
    <lineage>
        <taxon>Viruses</taxon>
        <taxon>Duplodnaviria</taxon>
        <taxon>Heunggongvirae</taxon>
        <taxon>Uroviricota</taxon>
        <taxon>Caudoviricetes</taxon>
    </lineage>
</organism>
<feature type="domain" description="CapR homology" evidence="2">
    <location>
        <begin position="175"/>
        <end position="230"/>
    </location>
</feature>
<dbReference type="GO" id="GO:0004519">
    <property type="term" value="F:endonuclease activity"/>
    <property type="evidence" value="ECO:0007669"/>
    <property type="project" value="UniProtKB-KW"/>
</dbReference>
<dbReference type="Pfam" id="PF10544">
    <property type="entry name" value="T5orf172"/>
    <property type="match status" value="1"/>
</dbReference>
<dbReference type="Pfam" id="PF21817">
    <property type="entry name" value="CapR"/>
    <property type="match status" value="4"/>
</dbReference>
<dbReference type="InterPro" id="IPR018306">
    <property type="entry name" value="Phage_T5_Orf172_DNA-bd"/>
</dbReference>
<name>A0AB39AJI4_9CAUD</name>
<keyword evidence="3" id="KW-0255">Endonuclease</keyword>
<dbReference type="EMBL" id="PP934186">
    <property type="protein sequence ID" value="XDG30799.1"/>
    <property type="molecule type" value="Genomic_DNA"/>
</dbReference>
<sequence length="416" mass="47856">MVPKSEWTKSQRDFIGTQFPTPKGGVLTVVGVSGKENKGAAIFILECSICSKDEELWPYLAIKSLKGGLVRGKVPCGCTKMPKWTKDQNEIRIKRECDKRGYKFHGWSGDYNGKSTRLVLSNNVTGNHWRSATIDSLLNGKGDPIEGRGKTRLAKIKDNNVHINAFYKAGFTKDYRFWRSVRTNGLGRSCYWNYTCPVCSSDEYVQNGLCSGVFESGTYNLKNGEKSCRCCKSYGWSQDQREYQINKICKEEGLTFIAWDTEEGYLNSYAKFKWLCDEGHSCKTSVSGFLSGRRCNTCYRNSSIFYGYYSDRIDEKDYLYILNFNNKYIKVGRSFNVDERIKELCKVSKIRDISKLRILTSSHKTVYDTEQWLHEELTERGFYYNKPDGLWSIELFGVDCLQALNYLLNDTELEDV</sequence>
<proteinExistence type="predicted"/>
<feature type="domain" description="Bacteriophage T5 Orf172 DNA-binding" evidence="1">
    <location>
        <begin position="318"/>
        <end position="399"/>
    </location>
</feature>
<evidence type="ECO:0000259" key="1">
    <source>
        <dbReference type="Pfam" id="PF10544"/>
    </source>
</evidence>
<evidence type="ECO:0000259" key="2">
    <source>
        <dbReference type="Pfam" id="PF21817"/>
    </source>
</evidence>
<reference evidence="3" key="1">
    <citation type="submission" date="2024-06" db="EMBL/GenBank/DDBJ databases">
        <authorList>
            <person name="Yang R."/>
        </authorList>
    </citation>
    <scope>NUCLEOTIDE SEQUENCE</scope>
</reference>
<keyword evidence="3" id="KW-0540">Nuclease</keyword>
<accession>A0AB39AJI4</accession>
<protein>
    <submittedName>
        <fullName evidence="3">Endonuclease</fullName>
    </submittedName>
</protein>
<feature type="domain" description="CapR homology" evidence="2">
    <location>
        <begin position="240"/>
        <end position="298"/>
    </location>
</feature>
<dbReference type="InterPro" id="IPR048793">
    <property type="entry name" value="CapR_dom"/>
</dbReference>